<evidence type="ECO:0000256" key="10">
    <source>
        <dbReference type="ARBA" id="ARBA00022801"/>
    </source>
</evidence>
<feature type="compositionally biased region" description="Basic and acidic residues" evidence="20">
    <location>
        <begin position="56"/>
        <end position="66"/>
    </location>
</feature>
<dbReference type="AlphaFoldDB" id="A0A1Y2GF09"/>
<evidence type="ECO:0000256" key="2">
    <source>
        <dbReference type="ARBA" id="ARBA00004191"/>
    </source>
</evidence>
<proteinExistence type="inferred from homology"/>
<evidence type="ECO:0000256" key="11">
    <source>
        <dbReference type="ARBA" id="ARBA00023136"/>
    </source>
</evidence>
<dbReference type="GO" id="GO:0005886">
    <property type="term" value="C:plasma membrane"/>
    <property type="evidence" value="ECO:0007669"/>
    <property type="project" value="UniProtKB-SubCell"/>
</dbReference>
<dbReference type="SUPFAM" id="SSF51445">
    <property type="entry name" value="(Trans)glycosidases"/>
    <property type="match status" value="1"/>
</dbReference>
<dbReference type="InParanoid" id="A0A1Y2GF09"/>
<dbReference type="RefSeq" id="XP_021878089.1">
    <property type="nucleotide sequence ID" value="XM_022025288.1"/>
</dbReference>
<organism evidence="22 23">
    <name type="scientific">Lobosporangium transversale</name>
    <dbReference type="NCBI Taxonomy" id="64571"/>
    <lineage>
        <taxon>Eukaryota</taxon>
        <taxon>Fungi</taxon>
        <taxon>Fungi incertae sedis</taxon>
        <taxon>Mucoromycota</taxon>
        <taxon>Mortierellomycotina</taxon>
        <taxon>Mortierellomycetes</taxon>
        <taxon>Mortierellales</taxon>
        <taxon>Mortierellaceae</taxon>
        <taxon>Lobosporangium</taxon>
    </lineage>
</organism>
<evidence type="ECO:0000256" key="20">
    <source>
        <dbReference type="SAM" id="MobiDB-lite"/>
    </source>
</evidence>
<evidence type="ECO:0000256" key="6">
    <source>
        <dbReference type="ARBA" id="ARBA00022475"/>
    </source>
</evidence>
<sequence length="467" mass="52038">MANYNDTGNGPNRYQQHQQPHFDSSQYYQQEEEEDFSREHGSTSASAMERMTPQQRRQEERRRHAESATSDASAAPAVAAAAAAAGTGASPWLSKQQQKSAKFKAISCSVLVFFLLAFTGVLAWYFAVHKKDSNSSDSSNSSNSNNGSSKNNKGPSGGEHAKGPTVVTPNGTTIPNENYEFKRVFYGMAYVPIGAQLPNCYNTQQSMDEELQLLAKTTRRVRLYGTDCNVLKYTLDSISRLKLDLKVVAGIWIDKDSATYRRQLNEFVSMVSAYGWDNIIGISVGNEVLFDHYQSLETLMAHIKEVKDKVTAMGQPMMPVFTSDLEKANRPPLTNHEDKAGVNLHPFFSGAPVSEAASWFWKYYEQSVKPAVNAGNTTPIDIWITEVGWPTFPANANVNASIPSIPNLQTFIDTWLCDANAKKLPYYYFEFFDAPWKVWPGHAVEGFWGLLTIDKKLKVKLPDCLAS</sequence>
<dbReference type="STRING" id="64571.A0A1Y2GF09"/>
<comment type="subcellular location">
    <subcellularLocation>
        <location evidence="3">Cell membrane</location>
        <topology evidence="3">Single-pass type II membrane protein</topology>
    </subcellularLocation>
    <subcellularLocation>
        <location evidence="2">Secreted</location>
        <location evidence="2">Cell wall</location>
    </subcellularLocation>
</comment>
<feature type="compositionally biased region" description="Low complexity" evidence="20">
    <location>
        <begin position="135"/>
        <end position="154"/>
    </location>
</feature>
<keyword evidence="6" id="KW-1003">Cell membrane</keyword>
<keyword evidence="21" id="KW-0812">Transmembrane</keyword>
<dbReference type="GeneID" id="33567132"/>
<keyword evidence="9" id="KW-0732">Signal</keyword>
<dbReference type="InterPro" id="IPR017853">
    <property type="entry name" value="GH"/>
</dbReference>
<name>A0A1Y2GF09_9FUNG</name>
<dbReference type="GO" id="GO:0005576">
    <property type="term" value="C:extracellular region"/>
    <property type="evidence" value="ECO:0007669"/>
    <property type="project" value="TreeGrafter"/>
</dbReference>
<dbReference type="FunCoup" id="A0A1Y2GF09">
    <property type="interactions" value="31"/>
</dbReference>
<keyword evidence="15" id="KW-0624">Polysaccharide degradation</keyword>
<comment type="catalytic activity">
    <reaction evidence="1">
        <text>Hydrolysis of (1-&gt;3)-beta-D-glucosidic linkages in (1-&gt;3)-beta-D-glucans.</text>
        <dbReference type="EC" id="3.2.1.39"/>
    </reaction>
</comment>
<feature type="region of interest" description="Disordered" evidence="20">
    <location>
        <begin position="1"/>
        <end position="76"/>
    </location>
</feature>
<evidence type="ECO:0000256" key="12">
    <source>
        <dbReference type="ARBA" id="ARBA00023180"/>
    </source>
</evidence>
<dbReference type="Proteomes" id="UP000193648">
    <property type="component" value="Unassembled WGS sequence"/>
</dbReference>
<dbReference type="GO" id="GO:0042973">
    <property type="term" value="F:glucan endo-1,3-beta-D-glucosidase activity"/>
    <property type="evidence" value="ECO:0007669"/>
    <property type="project" value="UniProtKB-EC"/>
</dbReference>
<dbReference type="OrthoDB" id="77201at2759"/>
<comment type="similarity">
    <text evidence="4 19">Belongs to the glycosyl hydrolase 17 family.</text>
</comment>
<keyword evidence="14" id="KW-0961">Cell wall biogenesis/degradation</keyword>
<feature type="transmembrane region" description="Helical" evidence="21">
    <location>
        <begin position="105"/>
        <end position="127"/>
    </location>
</feature>
<keyword evidence="21" id="KW-1133">Transmembrane helix</keyword>
<evidence type="ECO:0000256" key="3">
    <source>
        <dbReference type="ARBA" id="ARBA00004401"/>
    </source>
</evidence>
<protein>
    <recommendedName>
        <fullName evidence="5">glucan endo-1,3-beta-D-glucosidase</fullName>
        <ecNumber evidence="5">3.2.1.39</ecNumber>
    </recommendedName>
    <alternativeName>
        <fullName evidence="18">Endo-1,3-beta-glucanase btgC</fullName>
    </alternativeName>
    <alternativeName>
        <fullName evidence="17">Laminarinase btgC</fullName>
    </alternativeName>
</protein>
<dbReference type="GO" id="GO:0000272">
    <property type="term" value="P:polysaccharide catabolic process"/>
    <property type="evidence" value="ECO:0007669"/>
    <property type="project" value="UniProtKB-KW"/>
</dbReference>
<evidence type="ECO:0000256" key="8">
    <source>
        <dbReference type="ARBA" id="ARBA00022525"/>
    </source>
</evidence>
<evidence type="ECO:0000256" key="13">
    <source>
        <dbReference type="ARBA" id="ARBA00023277"/>
    </source>
</evidence>
<accession>A0A1Y2GF09</accession>
<keyword evidence="10 22" id="KW-0378">Hydrolase</keyword>
<comment type="caution">
    <text evidence="22">The sequence shown here is derived from an EMBL/GenBank/DDBJ whole genome shotgun (WGS) entry which is preliminary data.</text>
</comment>
<evidence type="ECO:0000256" key="17">
    <source>
        <dbReference type="ARBA" id="ARBA00042373"/>
    </source>
</evidence>
<evidence type="ECO:0000256" key="19">
    <source>
        <dbReference type="RuleBase" id="RU004335"/>
    </source>
</evidence>
<evidence type="ECO:0000256" key="16">
    <source>
        <dbReference type="ARBA" id="ARBA00037649"/>
    </source>
</evidence>
<evidence type="ECO:0000256" key="5">
    <source>
        <dbReference type="ARBA" id="ARBA00012780"/>
    </source>
</evidence>
<evidence type="ECO:0000313" key="23">
    <source>
        <dbReference type="Proteomes" id="UP000193648"/>
    </source>
</evidence>
<dbReference type="EC" id="3.2.1.39" evidence="5"/>
<evidence type="ECO:0000256" key="14">
    <source>
        <dbReference type="ARBA" id="ARBA00023316"/>
    </source>
</evidence>
<evidence type="ECO:0000256" key="4">
    <source>
        <dbReference type="ARBA" id="ARBA00008773"/>
    </source>
</evidence>
<feature type="compositionally biased region" description="Polar residues" evidence="20">
    <location>
        <begin position="1"/>
        <end position="21"/>
    </location>
</feature>
<dbReference type="PANTHER" id="PTHR16631">
    <property type="entry name" value="GLUCAN 1,3-BETA-GLUCOSIDASE"/>
    <property type="match status" value="1"/>
</dbReference>
<keyword evidence="13" id="KW-0119">Carbohydrate metabolism</keyword>
<evidence type="ECO:0000313" key="22">
    <source>
        <dbReference type="EMBL" id="ORZ07723.1"/>
    </source>
</evidence>
<comment type="function">
    <text evidence="16">Glucanases play a role in cell expansion during growth, in cell-cell fusion during mating, and in spore release during sporulation. This enzyme may be involved in beta-glucan degradation. Active on laminarin and lichenan.</text>
</comment>
<evidence type="ECO:0000256" key="15">
    <source>
        <dbReference type="ARBA" id="ARBA00023326"/>
    </source>
</evidence>
<gene>
    <name evidence="22" type="ORF">BCR41DRAFT_359970</name>
</gene>
<evidence type="ECO:0000256" key="9">
    <source>
        <dbReference type="ARBA" id="ARBA00022729"/>
    </source>
</evidence>
<dbReference type="EMBL" id="MCFF01000040">
    <property type="protein sequence ID" value="ORZ07723.1"/>
    <property type="molecule type" value="Genomic_DNA"/>
</dbReference>
<dbReference type="GO" id="GO:0009277">
    <property type="term" value="C:fungal-type cell wall"/>
    <property type="evidence" value="ECO:0007669"/>
    <property type="project" value="TreeGrafter"/>
</dbReference>
<keyword evidence="8" id="KW-0964">Secreted</keyword>
<keyword evidence="7" id="KW-0134">Cell wall</keyword>
<keyword evidence="23" id="KW-1185">Reference proteome</keyword>
<dbReference type="InterPro" id="IPR050732">
    <property type="entry name" value="Beta-glucan_modifiers"/>
</dbReference>
<evidence type="ECO:0000256" key="21">
    <source>
        <dbReference type="SAM" id="Phobius"/>
    </source>
</evidence>
<keyword evidence="11 21" id="KW-0472">Membrane</keyword>
<dbReference type="PANTHER" id="PTHR16631:SF17">
    <property type="entry name" value="GLUCAN ENDO-1,3-BETA-GLUCOSIDASE BTGC"/>
    <property type="match status" value="1"/>
</dbReference>
<keyword evidence="12" id="KW-0325">Glycoprotein</keyword>
<feature type="compositionally biased region" description="Low complexity" evidence="20">
    <location>
        <begin position="67"/>
        <end position="76"/>
    </location>
</feature>
<dbReference type="Pfam" id="PF00332">
    <property type="entry name" value="Glyco_hydro_17"/>
    <property type="match status" value="1"/>
</dbReference>
<evidence type="ECO:0000256" key="1">
    <source>
        <dbReference type="ARBA" id="ARBA00000382"/>
    </source>
</evidence>
<dbReference type="GO" id="GO:0009986">
    <property type="term" value="C:cell surface"/>
    <property type="evidence" value="ECO:0007669"/>
    <property type="project" value="TreeGrafter"/>
</dbReference>
<reference evidence="22 23" key="1">
    <citation type="submission" date="2016-07" db="EMBL/GenBank/DDBJ databases">
        <title>Pervasive Adenine N6-methylation of Active Genes in Fungi.</title>
        <authorList>
            <consortium name="DOE Joint Genome Institute"/>
            <person name="Mondo S.J."/>
            <person name="Dannebaum R.O."/>
            <person name="Kuo R.C."/>
            <person name="Labutti K."/>
            <person name="Haridas S."/>
            <person name="Kuo A."/>
            <person name="Salamov A."/>
            <person name="Ahrendt S.R."/>
            <person name="Lipzen A."/>
            <person name="Sullivan W."/>
            <person name="Andreopoulos W.B."/>
            <person name="Clum A."/>
            <person name="Lindquist E."/>
            <person name="Daum C."/>
            <person name="Ramamoorthy G.K."/>
            <person name="Gryganskyi A."/>
            <person name="Culley D."/>
            <person name="Magnuson J.K."/>
            <person name="James T.Y."/>
            <person name="O'Malley M.A."/>
            <person name="Stajich J.E."/>
            <person name="Spatafora J.W."/>
            <person name="Visel A."/>
            <person name="Grigoriev I.V."/>
        </authorList>
    </citation>
    <scope>NUCLEOTIDE SEQUENCE [LARGE SCALE GENOMIC DNA]</scope>
    <source>
        <strain evidence="22 23">NRRL 3116</strain>
    </source>
</reference>
<dbReference type="InterPro" id="IPR000490">
    <property type="entry name" value="Glyco_hydro_17"/>
</dbReference>
<dbReference type="GO" id="GO:0071555">
    <property type="term" value="P:cell wall organization"/>
    <property type="evidence" value="ECO:0007669"/>
    <property type="project" value="UniProtKB-KW"/>
</dbReference>
<dbReference type="Gene3D" id="3.20.20.80">
    <property type="entry name" value="Glycosidases"/>
    <property type="match status" value="2"/>
</dbReference>
<evidence type="ECO:0000256" key="7">
    <source>
        <dbReference type="ARBA" id="ARBA00022512"/>
    </source>
</evidence>
<evidence type="ECO:0000256" key="18">
    <source>
        <dbReference type="ARBA" id="ARBA00043078"/>
    </source>
</evidence>
<feature type="region of interest" description="Disordered" evidence="20">
    <location>
        <begin position="132"/>
        <end position="172"/>
    </location>
</feature>